<gene>
    <name evidence="10" type="ORF">EHO59_11330</name>
</gene>
<keyword evidence="4 10" id="KW-0808">Transferase</keyword>
<dbReference type="GO" id="GO:0009103">
    <property type="term" value="P:lipopolysaccharide biosynthetic process"/>
    <property type="evidence" value="ECO:0007669"/>
    <property type="project" value="UniProtKB-ARBA"/>
</dbReference>
<feature type="transmembrane region" description="Helical" evidence="8">
    <location>
        <begin position="90"/>
        <end position="109"/>
    </location>
</feature>
<evidence type="ECO:0000313" key="11">
    <source>
        <dbReference type="Proteomes" id="UP000297453"/>
    </source>
</evidence>
<evidence type="ECO:0000256" key="1">
    <source>
        <dbReference type="ARBA" id="ARBA00004651"/>
    </source>
</evidence>
<protein>
    <submittedName>
        <fullName evidence="10">Glycosyltransferase family 39 protein</fullName>
    </submittedName>
</protein>
<feature type="transmembrane region" description="Helical" evidence="8">
    <location>
        <begin position="274"/>
        <end position="293"/>
    </location>
</feature>
<keyword evidence="7 8" id="KW-0472">Membrane</keyword>
<keyword evidence="3" id="KW-0328">Glycosyltransferase</keyword>
<sequence>MNLVQEEKTNAFVKYSVWILLAIAVLPLFLTFPLDVIDIDSSQYAEISREMTNNGDWFFIRDNGRRYLDKPILTFWKISSSFTLFGQNNYAFRLPAILMTLVSLWGVFAITKLHSGNSKRAWIAVLLYALSPGLYAMVVDPKIDVYVTPYIVLVFAFYYLGTKKNPAYYYAMYLAMGLGFITKGPIAVVIPGIGIGGDILFRRDWKRLLEIKIFPGAILALLPPFLWSIPLYLEFNTYGPYFFLWVQSFGRFYIKMYDQKFDPFFFYSNFSWAFGVFILPFIALVIRQIYQFYKDKSIRLVSGIRSNEWKEKDFVPAFWLFLFLFLISFSKYQLPQYIYWCLPAGAIVGSGFFLRILENAKDLSSKIAKSFIYLTSFGFILTGLLFPVFVLDVGYGFYAWVLVYLALGFFVWIYLQSDRLLGTLVVSVSFFFTLVSVFAYPLLVSYQPSKEIGELIQEAEPKQEKFLMFGIPASKRSYAFYSKRLTRTLFDPEVLFEALRKDEERMILISEKFLPHFDRFTSNRVELDIFAEYPSYKVATPELGFFLKSKRDSLTSKVYFGKIRFKSGMKDLPSIPKPE</sequence>
<keyword evidence="5 8" id="KW-0812">Transmembrane</keyword>
<evidence type="ECO:0000259" key="9">
    <source>
        <dbReference type="Pfam" id="PF13231"/>
    </source>
</evidence>
<feature type="transmembrane region" description="Helical" evidence="8">
    <location>
        <begin position="337"/>
        <end position="358"/>
    </location>
</feature>
<evidence type="ECO:0000313" key="10">
    <source>
        <dbReference type="EMBL" id="TGK01692.1"/>
    </source>
</evidence>
<keyword evidence="11" id="KW-1185">Reference proteome</keyword>
<dbReference type="OrthoDB" id="9815691at2"/>
<dbReference type="AlphaFoldDB" id="A0A4R9FS77"/>
<dbReference type="Proteomes" id="UP000297453">
    <property type="component" value="Unassembled WGS sequence"/>
</dbReference>
<feature type="transmembrane region" description="Helical" evidence="8">
    <location>
        <begin position="370"/>
        <end position="391"/>
    </location>
</feature>
<dbReference type="GO" id="GO:0005886">
    <property type="term" value="C:plasma membrane"/>
    <property type="evidence" value="ECO:0007669"/>
    <property type="project" value="UniProtKB-SubCell"/>
</dbReference>
<proteinExistence type="predicted"/>
<comment type="subcellular location">
    <subcellularLocation>
        <location evidence="1">Cell membrane</location>
        <topology evidence="1">Multi-pass membrane protein</topology>
    </subcellularLocation>
</comment>
<dbReference type="InterPro" id="IPR038731">
    <property type="entry name" value="RgtA/B/C-like"/>
</dbReference>
<dbReference type="EMBL" id="RQEP01000016">
    <property type="protein sequence ID" value="TGK01692.1"/>
    <property type="molecule type" value="Genomic_DNA"/>
</dbReference>
<feature type="transmembrane region" description="Helical" evidence="8">
    <location>
        <begin position="121"/>
        <end position="139"/>
    </location>
</feature>
<keyword evidence="2" id="KW-1003">Cell membrane</keyword>
<evidence type="ECO:0000256" key="4">
    <source>
        <dbReference type="ARBA" id="ARBA00022679"/>
    </source>
</evidence>
<dbReference type="InterPro" id="IPR050297">
    <property type="entry name" value="LipidA_mod_glycosyltrf_83"/>
</dbReference>
<evidence type="ECO:0000256" key="6">
    <source>
        <dbReference type="ARBA" id="ARBA00022989"/>
    </source>
</evidence>
<comment type="caution">
    <text evidence="10">The sequence shown here is derived from an EMBL/GenBank/DDBJ whole genome shotgun (WGS) entry which is preliminary data.</text>
</comment>
<feature type="domain" description="Glycosyltransferase RgtA/B/C/D-like" evidence="9">
    <location>
        <begin position="69"/>
        <end position="222"/>
    </location>
</feature>
<feature type="transmembrane region" description="Helical" evidence="8">
    <location>
        <begin position="397"/>
        <end position="415"/>
    </location>
</feature>
<keyword evidence="6 8" id="KW-1133">Transmembrane helix</keyword>
<feature type="transmembrane region" description="Helical" evidence="8">
    <location>
        <begin position="12"/>
        <end position="32"/>
    </location>
</feature>
<name>A0A4R9FS77_9LEPT</name>
<accession>A0A4R9FS77</accession>
<feature type="transmembrane region" description="Helical" evidence="8">
    <location>
        <begin position="145"/>
        <end position="161"/>
    </location>
</feature>
<reference evidence="10" key="1">
    <citation type="journal article" date="2019" name="PLoS Negl. Trop. Dis.">
        <title>Revisiting the worldwide diversity of Leptospira species in the environment.</title>
        <authorList>
            <person name="Vincent A.T."/>
            <person name="Schiettekatte O."/>
            <person name="Bourhy P."/>
            <person name="Veyrier F.J."/>
            <person name="Picardeau M."/>
        </authorList>
    </citation>
    <scope>NUCLEOTIDE SEQUENCE [LARGE SCALE GENOMIC DNA]</scope>
    <source>
        <strain evidence="10">SSS9</strain>
    </source>
</reference>
<dbReference type="RefSeq" id="WP_135588051.1">
    <property type="nucleotide sequence ID" value="NZ_RQEP01000016.1"/>
</dbReference>
<feature type="transmembrane region" description="Helical" evidence="8">
    <location>
        <begin position="420"/>
        <end position="443"/>
    </location>
</feature>
<dbReference type="Pfam" id="PF13231">
    <property type="entry name" value="PMT_2"/>
    <property type="match status" value="1"/>
</dbReference>
<dbReference type="GO" id="GO:0016763">
    <property type="term" value="F:pentosyltransferase activity"/>
    <property type="evidence" value="ECO:0007669"/>
    <property type="project" value="TreeGrafter"/>
</dbReference>
<feature type="transmembrane region" description="Helical" evidence="8">
    <location>
        <begin position="314"/>
        <end position="331"/>
    </location>
</feature>
<organism evidence="10 11">
    <name type="scientific">Leptospira semungkisensis</name>
    <dbReference type="NCBI Taxonomy" id="2484985"/>
    <lineage>
        <taxon>Bacteria</taxon>
        <taxon>Pseudomonadati</taxon>
        <taxon>Spirochaetota</taxon>
        <taxon>Spirochaetia</taxon>
        <taxon>Leptospirales</taxon>
        <taxon>Leptospiraceae</taxon>
        <taxon>Leptospira</taxon>
    </lineage>
</organism>
<dbReference type="PANTHER" id="PTHR33908:SF3">
    <property type="entry name" value="UNDECAPRENYL PHOSPHATE-ALPHA-4-AMINO-4-DEOXY-L-ARABINOSE ARABINOSYL TRANSFERASE"/>
    <property type="match status" value="1"/>
</dbReference>
<dbReference type="GO" id="GO:0010041">
    <property type="term" value="P:response to iron(III) ion"/>
    <property type="evidence" value="ECO:0007669"/>
    <property type="project" value="TreeGrafter"/>
</dbReference>
<feature type="transmembrane region" description="Helical" evidence="8">
    <location>
        <begin position="238"/>
        <end position="254"/>
    </location>
</feature>
<evidence type="ECO:0000256" key="7">
    <source>
        <dbReference type="ARBA" id="ARBA00023136"/>
    </source>
</evidence>
<evidence type="ECO:0000256" key="8">
    <source>
        <dbReference type="SAM" id="Phobius"/>
    </source>
</evidence>
<evidence type="ECO:0000256" key="2">
    <source>
        <dbReference type="ARBA" id="ARBA00022475"/>
    </source>
</evidence>
<evidence type="ECO:0000256" key="3">
    <source>
        <dbReference type="ARBA" id="ARBA00022676"/>
    </source>
</evidence>
<dbReference type="PANTHER" id="PTHR33908">
    <property type="entry name" value="MANNOSYLTRANSFERASE YKCB-RELATED"/>
    <property type="match status" value="1"/>
</dbReference>
<feature type="transmembrane region" description="Helical" evidence="8">
    <location>
        <begin position="168"/>
        <end position="193"/>
    </location>
</feature>
<evidence type="ECO:0000256" key="5">
    <source>
        <dbReference type="ARBA" id="ARBA00022692"/>
    </source>
</evidence>
<feature type="transmembrane region" description="Helical" evidence="8">
    <location>
        <begin position="213"/>
        <end position="233"/>
    </location>
</feature>